<dbReference type="Pfam" id="PF00474">
    <property type="entry name" value="SSF"/>
    <property type="match status" value="1"/>
</dbReference>
<evidence type="ECO:0000256" key="4">
    <source>
        <dbReference type="ARBA" id="ARBA00022475"/>
    </source>
</evidence>
<evidence type="ECO:0000256" key="14">
    <source>
        <dbReference type="RuleBase" id="RU366012"/>
    </source>
</evidence>
<comment type="subcellular location">
    <subcellularLocation>
        <location evidence="1 14">Cell membrane</location>
        <topology evidence="1 14">Multi-pass membrane protein</topology>
    </subcellularLocation>
</comment>
<dbReference type="InterPro" id="IPR011851">
    <property type="entry name" value="Na/Pro_symporter"/>
</dbReference>
<feature type="transmembrane region" description="Helical" evidence="14">
    <location>
        <begin position="123"/>
        <end position="141"/>
    </location>
</feature>
<evidence type="ECO:0000256" key="5">
    <source>
        <dbReference type="ARBA" id="ARBA00022692"/>
    </source>
</evidence>
<keyword evidence="9 14" id="KW-0406">Ion transport</keyword>
<dbReference type="GO" id="GO:0015824">
    <property type="term" value="P:proline transport"/>
    <property type="evidence" value="ECO:0007669"/>
    <property type="project" value="UniProtKB-UniRule"/>
</dbReference>
<comment type="function">
    <text evidence="14">Catalyzes the sodium-dependent uptake of extracellular L-proline.</text>
</comment>
<feature type="transmembrane region" description="Helical" evidence="14">
    <location>
        <begin position="68"/>
        <end position="90"/>
    </location>
</feature>
<reference evidence="15" key="1">
    <citation type="submission" date="2013-08" db="EMBL/GenBank/DDBJ databases">
        <authorList>
            <person name="Durkin A.S."/>
            <person name="Haft D.R."/>
            <person name="McCorrison J."/>
            <person name="Torralba M."/>
            <person name="Gillis M."/>
            <person name="Haft D.H."/>
            <person name="Methe B."/>
            <person name="Sutton G."/>
            <person name="Nelson K.E."/>
        </authorList>
    </citation>
    <scope>NUCLEOTIDE SEQUENCE [LARGE SCALE GENOMIC DNA]</scope>
    <source>
        <strain evidence="15">F0233</strain>
    </source>
</reference>
<evidence type="ECO:0000313" key="16">
    <source>
        <dbReference type="Proteomes" id="UP000017052"/>
    </source>
</evidence>
<dbReference type="GO" id="GO:0005886">
    <property type="term" value="C:plasma membrane"/>
    <property type="evidence" value="ECO:0007669"/>
    <property type="project" value="UniProtKB-SubCell"/>
</dbReference>
<evidence type="ECO:0000256" key="13">
    <source>
        <dbReference type="RuleBase" id="RU362091"/>
    </source>
</evidence>
<keyword evidence="6 14" id="KW-0769">Symport</keyword>
<comment type="catalytic activity">
    <reaction evidence="12">
        <text>L-proline(in) + Na(+)(in) = L-proline(out) + Na(+)(out)</text>
        <dbReference type="Rhea" id="RHEA:28967"/>
        <dbReference type="ChEBI" id="CHEBI:29101"/>
        <dbReference type="ChEBI" id="CHEBI:60039"/>
    </reaction>
</comment>
<proteinExistence type="inferred from homology"/>
<evidence type="ECO:0000256" key="7">
    <source>
        <dbReference type="ARBA" id="ARBA00022989"/>
    </source>
</evidence>
<gene>
    <name evidence="15" type="primary">putP</name>
    <name evidence="15" type="ORF">HMPREF0682_0811</name>
</gene>
<dbReference type="PROSITE" id="PS00457">
    <property type="entry name" value="NA_SOLUT_SYMP_2"/>
    <property type="match status" value="1"/>
</dbReference>
<evidence type="ECO:0000256" key="1">
    <source>
        <dbReference type="ARBA" id="ARBA00004651"/>
    </source>
</evidence>
<keyword evidence="14" id="KW-0029">Amino-acid transport</keyword>
<feature type="transmembrane region" description="Helical" evidence="14">
    <location>
        <begin position="277"/>
        <end position="296"/>
    </location>
</feature>
<dbReference type="Gene3D" id="1.20.1730.10">
    <property type="entry name" value="Sodium/glucose cotransporter"/>
    <property type="match status" value="1"/>
</dbReference>
<organism evidence="15 16">
    <name type="scientific">Propionibacterium acidifaciens F0233</name>
    <dbReference type="NCBI Taxonomy" id="553198"/>
    <lineage>
        <taxon>Bacteria</taxon>
        <taxon>Bacillati</taxon>
        <taxon>Actinomycetota</taxon>
        <taxon>Actinomycetes</taxon>
        <taxon>Propionibacteriales</taxon>
        <taxon>Propionibacteriaceae</taxon>
        <taxon>Propionibacterium</taxon>
    </lineage>
</organism>
<dbReference type="AlphaFoldDB" id="U2QCA9"/>
<comment type="similarity">
    <text evidence="2 13">Belongs to the sodium:solute symporter (SSF) (TC 2.A.21) family.</text>
</comment>
<comment type="caution">
    <text evidence="15">The sequence shown here is derived from an EMBL/GenBank/DDBJ whole genome shotgun (WGS) entry which is preliminary data.</text>
</comment>
<dbReference type="PANTHER" id="PTHR48086:SF3">
    <property type="entry name" value="SODIUM_PROLINE SYMPORTER"/>
    <property type="match status" value="1"/>
</dbReference>
<feature type="transmembrane region" description="Helical" evidence="14">
    <location>
        <begin position="393"/>
        <end position="414"/>
    </location>
</feature>
<dbReference type="GO" id="GO:0005298">
    <property type="term" value="F:proline:sodium symporter activity"/>
    <property type="evidence" value="ECO:0007669"/>
    <property type="project" value="UniProtKB-UniRule"/>
</dbReference>
<evidence type="ECO:0000256" key="6">
    <source>
        <dbReference type="ARBA" id="ARBA00022847"/>
    </source>
</evidence>
<feature type="transmembrane region" description="Helical" evidence="14">
    <location>
        <begin position="6"/>
        <end position="24"/>
    </location>
</feature>
<keyword evidence="11 14" id="KW-0739">Sodium transport</keyword>
<dbReference type="CDD" id="cd11475">
    <property type="entry name" value="SLC5sbd_PutP"/>
    <property type="match status" value="1"/>
</dbReference>
<feature type="transmembrane region" description="Helical" evidence="14">
    <location>
        <begin position="452"/>
        <end position="473"/>
    </location>
</feature>
<keyword evidence="4 14" id="KW-1003">Cell membrane</keyword>
<dbReference type="PANTHER" id="PTHR48086">
    <property type="entry name" value="SODIUM/PROLINE SYMPORTER-RELATED"/>
    <property type="match status" value="1"/>
</dbReference>
<dbReference type="PROSITE" id="PS50283">
    <property type="entry name" value="NA_SOLUT_SYMP_3"/>
    <property type="match status" value="1"/>
</dbReference>
<keyword evidence="10 14" id="KW-0472">Membrane</keyword>
<accession>U2QCA9</accession>
<evidence type="ECO:0000256" key="3">
    <source>
        <dbReference type="ARBA" id="ARBA00022448"/>
    </source>
</evidence>
<dbReference type="GO" id="GO:0015193">
    <property type="term" value="F:L-proline transmembrane transporter activity"/>
    <property type="evidence" value="ECO:0007669"/>
    <property type="project" value="TreeGrafter"/>
</dbReference>
<dbReference type="InterPro" id="IPR050277">
    <property type="entry name" value="Sodium:Solute_Symporter"/>
</dbReference>
<evidence type="ECO:0000256" key="10">
    <source>
        <dbReference type="ARBA" id="ARBA00023136"/>
    </source>
</evidence>
<keyword evidence="7 14" id="KW-1133">Transmembrane helix</keyword>
<feature type="transmembrane region" description="Helical" evidence="14">
    <location>
        <begin position="421"/>
        <end position="440"/>
    </location>
</feature>
<feature type="transmembrane region" description="Helical" evidence="14">
    <location>
        <begin position="192"/>
        <end position="209"/>
    </location>
</feature>
<dbReference type="InterPro" id="IPR001734">
    <property type="entry name" value="Na/solute_symporter"/>
</dbReference>
<dbReference type="GO" id="GO:0031402">
    <property type="term" value="F:sodium ion binding"/>
    <property type="evidence" value="ECO:0007669"/>
    <property type="project" value="UniProtKB-UniRule"/>
</dbReference>
<feature type="transmembrane region" description="Helical" evidence="14">
    <location>
        <begin position="316"/>
        <end position="338"/>
    </location>
</feature>
<keyword evidence="16" id="KW-1185">Reference proteome</keyword>
<keyword evidence="8 14" id="KW-0915">Sodium</keyword>
<dbReference type="OrthoDB" id="9789704at2"/>
<dbReference type="NCBIfam" id="TIGR02121">
    <property type="entry name" value="Na_Pro_sym"/>
    <property type="match status" value="1"/>
</dbReference>
<keyword evidence="3 14" id="KW-0813">Transport</keyword>
<evidence type="ECO:0000256" key="11">
    <source>
        <dbReference type="ARBA" id="ARBA00023201"/>
    </source>
</evidence>
<feature type="transmembrane region" description="Helical" evidence="14">
    <location>
        <begin position="229"/>
        <end position="249"/>
    </location>
</feature>
<dbReference type="NCBIfam" id="TIGR00813">
    <property type="entry name" value="sss"/>
    <property type="match status" value="1"/>
</dbReference>
<feature type="transmembrane region" description="Helical" evidence="14">
    <location>
        <begin position="369"/>
        <end position="387"/>
    </location>
</feature>
<sequence length="494" mass="52459">MSTFAWQVVAMIVYLGAMVAIGFWGNHQTVDLDDYMLGGRRLPPLVSALSAGAADSSGWLLMGLPGAVYASGLVEAWIGIGLTIGAWFNWRIVAPRLRSYTETARNAITIPSFYGNRLHDERGILRIITGLIILVYFTFYISSGMVSGGTFFESSFHLPYLWGMLLVAGVTVLYTLVGGFLAVSWTDVIQGLMMVLALVVLPIVGIIRLGGPGEALAAIRGVDPDLTSLVHGGTLIGVVSALAWGLGYFGQPHILVRLMALSSPTEARRARRIGIDWMVLSYLGAVATALVGVAVYQHDAARLANPETVFITLAQLLFHPLIAGFLLAAILAAIMSTISSQLIVTSSALVEDLYRGVTRRPLTPAKGVWAGRIGVLAVAVVAMALAVGRSDTILGLVAFAWAGFGAGFGPTTLLALWWRRLTTAGAASGMIVGAALVFLWDHLGDTLGGVFTLYELLPGFVANLVVAIVVSLLTHRPNPAIDAEFSRAVELTRG</sequence>
<name>U2QCA9_9ACTN</name>
<evidence type="ECO:0000256" key="2">
    <source>
        <dbReference type="ARBA" id="ARBA00006434"/>
    </source>
</evidence>
<feature type="transmembrane region" description="Helical" evidence="14">
    <location>
        <begin position="161"/>
        <end position="185"/>
    </location>
</feature>
<evidence type="ECO:0000256" key="9">
    <source>
        <dbReference type="ARBA" id="ARBA00023065"/>
    </source>
</evidence>
<keyword evidence="5 14" id="KW-0812">Transmembrane</keyword>
<dbReference type="RefSeq" id="WP_021798047.1">
    <property type="nucleotide sequence ID" value="NZ_ACVN02000222.1"/>
</dbReference>
<evidence type="ECO:0000256" key="12">
    <source>
        <dbReference type="ARBA" id="ARBA00033708"/>
    </source>
</evidence>
<dbReference type="InterPro" id="IPR038377">
    <property type="entry name" value="Na/Glc_symporter_sf"/>
</dbReference>
<protein>
    <recommendedName>
        <fullName evidence="14">Sodium/proline symporter</fullName>
    </recommendedName>
    <alternativeName>
        <fullName evidence="14">Proline permease</fullName>
    </alternativeName>
</protein>
<dbReference type="InterPro" id="IPR018212">
    <property type="entry name" value="Na/solute_symporter_CS"/>
</dbReference>
<dbReference type="EMBL" id="ACVN02000222">
    <property type="protein sequence ID" value="ERK54056.1"/>
    <property type="molecule type" value="Genomic_DNA"/>
</dbReference>
<evidence type="ECO:0000256" key="8">
    <source>
        <dbReference type="ARBA" id="ARBA00023053"/>
    </source>
</evidence>
<dbReference type="Proteomes" id="UP000017052">
    <property type="component" value="Unassembled WGS sequence"/>
</dbReference>
<evidence type="ECO:0000313" key="15">
    <source>
        <dbReference type="EMBL" id="ERK54056.1"/>
    </source>
</evidence>
<dbReference type="GeneID" id="95360647"/>